<accession>A0ABY9LJ32</accession>
<evidence type="ECO:0000256" key="2">
    <source>
        <dbReference type="SAM" id="MobiDB-lite"/>
    </source>
</evidence>
<sequence>MTIGYDAKKAEAEAKTKAYEEAVKALPNFRTEKKAADDLAAAAEAEKDSAITAEEEAVDAWEAAAKAAQLEKAKEAALKELDEAGASDFFKNLISKANTVEGVESLKADVLAALVKSEDEEPEEDSVPMTPLTPAEPVEEDEDTVPMMPLTPAQPTEKSETTDKVEKTETPAPKTSVKAEEAMASKAADKQEAKRSGSTSSNW</sequence>
<reference evidence="5" key="1">
    <citation type="submission" date="2022-10" db="EMBL/GenBank/DDBJ databases">
        <title>Streptococcus didelphis as causative of fatal infections in opossums (Didelphis albiventris).</title>
        <authorList>
            <person name="Breyer G.M."/>
            <person name="Da Silva M.E.R.J."/>
            <person name="Siqueira F.M."/>
        </authorList>
    </citation>
    <scope>NUCLEOTIDE SEQUENCE [LARGE SCALE GENOMIC DNA]</scope>
    <source>
        <strain evidence="5">LBVP101/21</strain>
    </source>
</reference>
<dbReference type="SUPFAM" id="SSF46997">
    <property type="entry name" value="Bacterial immunoglobulin/albumin-binding domains"/>
    <property type="match status" value="1"/>
</dbReference>
<feature type="compositionally biased region" description="Basic and acidic residues" evidence="2">
    <location>
        <begin position="177"/>
        <end position="195"/>
    </location>
</feature>
<feature type="compositionally biased region" description="Basic and acidic residues" evidence="2">
    <location>
        <begin position="157"/>
        <end position="169"/>
    </location>
</feature>
<dbReference type="Pfam" id="PF17573">
    <property type="entry name" value="GA-like"/>
    <property type="match status" value="1"/>
</dbReference>
<evidence type="ECO:0000313" key="5">
    <source>
        <dbReference type="Proteomes" id="UP001238096"/>
    </source>
</evidence>
<dbReference type="Gene3D" id="1.10.8.40">
    <property type="entry name" value="Albumin-binding domain"/>
    <property type="match status" value="1"/>
</dbReference>
<evidence type="ECO:0000259" key="3">
    <source>
        <dbReference type="Pfam" id="PF17573"/>
    </source>
</evidence>
<dbReference type="InterPro" id="IPR009063">
    <property type="entry name" value="Ig/albumin-bd_sf"/>
</dbReference>
<feature type="domain" description="GA-like" evidence="3">
    <location>
        <begin position="65"/>
        <end position="111"/>
    </location>
</feature>
<keyword evidence="5" id="KW-1185">Reference proteome</keyword>
<protein>
    <recommendedName>
        <fullName evidence="3">GA-like domain-containing protein</fullName>
    </recommendedName>
</protein>
<feature type="coiled-coil region" evidence="1">
    <location>
        <begin position="51"/>
        <end position="87"/>
    </location>
</feature>
<proteinExistence type="predicted"/>
<dbReference type="EMBL" id="CP110509">
    <property type="protein sequence ID" value="WMB28803.1"/>
    <property type="molecule type" value="Genomic_DNA"/>
</dbReference>
<keyword evidence="1" id="KW-0175">Coiled coil</keyword>
<dbReference type="Proteomes" id="UP001238096">
    <property type="component" value="Chromosome"/>
</dbReference>
<evidence type="ECO:0000313" key="4">
    <source>
        <dbReference type="EMBL" id="WMB28803.1"/>
    </source>
</evidence>
<name>A0ABY9LJ32_9STRE</name>
<gene>
    <name evidence="4" type="ORF">N1496_04745</name>
</gene>
<feature type="region of interest" description="Disordered" evidence="2">
    <location>
        <begin position="115"/>
        <end position="203"/>
    </location>
</feature>
<dbReference type="InterPro" id="IPR035152">
    <property type="entry name" value="GA-like"/>
</dbReference>
<evidence type="ECO:0000256" key="1">
    <source>
        <dbReference type="SAM" id="Coils"/>
    </source>
</evidence>
<organism evidence="4 5">
    <name type="scientific">Streptococcus didelphis</name>
    <dbReference type="NCBI Taxonomy" id="102886"/>
    <lineage>
        <taxon>Bacteria</taxon>
        <taxon>Bacillati</taxon>
        <taxon>Bacillota</taxon>
        <taxon>Bacilli</taxon>
        <taxon>Lactobacillales</taxon>
        <taxon>Streptococcaceae</taxon>
        <taxon>Streptococcus</taxon>
    </lineage>
</organism>